<dbReference type="Proteomes" id="UP000434172">
    <property type="component" value="Unassembled WGS sequence"/>
</dbReference>
<keyword evidence="2" id="KW-0812">Transmembrane</keyword>
<proteinExistence type="predicted"/>
<dbReference type="AlphaFoldDB" id="A0A8H3ZLH1"/>
<keyword evidence="2" id="KW-1133">Transmembrane helix</keyword>
<keyword evidence="2" id="KW-0472">Membrane</keyword>
<evidence type="ECO:0000256" key="2">
    <source>
        <dbReference type="SAM" id="Phobius"/>
    </source>
</evidence>
<feature type="compositionally biased region" description="Low complexity" evidence="1">
    <location>
        <begin position="22"/>
        <end position="31"/>
    </location>
</feature>
<dbReference type="OrthoDB" id="4825525at2759"/>
<feature type="transmembrane region" description="Helical" evidence="2">
    <location>
        <begin position="169"/>
        <end position="189"/>
    </location>
</feature>
<accession>A0A8H3ZLH1</accession>
<reference evidence="3 4" key="1">
    <citation type="submission" date="2019-12" db="EMBL/GenBank/DDBJ databases">
        <title>A genome sequence resource for the geographically widespread anthracnose pathogen Colletotrichum asianum.</title>
        <authorList>
            <person name="Meng Y."/>
        </authorList>
    </citation>
    <scope>NUCLEOTIDE SEQUENCE [LARGE SCALE GENOMIC DNA]</scope>
    <source>
        <strain evidence="3 4">ICMP 18580</strain>
    </source>
</reference>
<gene>
    <name evidence="3" type="ORF">GQ607_014738</name>
</gene>
<sequence>MADSSDSTLALPWPSPSPPIHTADTTESASDSDADTNVNGNTPKHITLRFTVSLQREFLRDSSYDAVQDANGTAPGAAAEDTANASLNLQTVNMTFDPNFSPSPLGPLNLRLRDNGTVAYVYAHTPDTDVDPNNIDFCIVKETIPLFSSPSRSPRCSFWLSPPPSLSRLWLLILWLVTIAATALLILSFNASGTYPPSSPPRSGSPTAPFRVRQAPLRVFDDLISLLQHHAVAPLPVVGSAQDIVDRHYRIHPNPREILPGTMTVADFFNHLNTASSELCAAVKAWSSRSRPSLHADAVLLCRDVSRSTLNVGPRWYQAAATLTSSWHSTSTYAILHLLEALKDRLPLHNDDRYKDNATTSRDQDLRFYNETSHSVLHTISTLFFEAPELRGRPSSFAQAVYTAADDLDSLQHTVARAVISLSLLVNILRSDVVLDARAQKLRNDTRDNTSGWRFAGTSSPRLNATELALARIIPPYDQLLPLLDTTSALTWVIGFSRQLVSTVVSELHAQGNRTVALLGMPPLDVQQADDMACWWRGGPWVTETWEQAGGWRQVLTRTHWYIPALGPTITQLQGLANWGTNNARRSQSQREWWWAESMRRGARSHQ</sequence>
<keyword evidence="4" id="KW-1185">Reference proteome</keyword>
<feature type="region of interest" description="Disordered" evidence="1">
    <location>
        <begin position="1"/>
        <end position="43"/>
    </location>
</feature>
<comment type="caution">
    <text evidence="3">The sequence shown here is derived from an EMBL/GenBank/DDBJ whole genome shotgun (WGS) entry which is preliminary data.</text>
</comment>
<dbReference type="EMBL" id="WOWK01000117">
    <property type="protein sequence ID" value="KAF0318041.1"/>
    <property type="molecule type" value="Genomic_DNA"/>
</dbReference>
<name>A0A8H3ZLH1_9PEZI</name>
<evidence type="ECO:0000313" key="4">
    <source>
        <dbReference type="Proteomes" id="UP000434172"/>
    </source>
</evidence>
<organism evidence="3 4">
    <name type="scientific">Colletotrichum asianum</name>
    <dbReference type="NCBI Taxonomy" id="702518"/>
    <lineage>
        <taxon>Eukaryota</taxon>
        <taxon>Fungi</taxon>
        <taxon>Dikarya</taxon>
        <taxon>Ascomycota</taxon>
        <taxon>Pezizomycotina</taxon>
        <taxon>Sordariomycetes</taxon>
        <taxon>Hypocreomycetidae</taxon>
        <taxon>Glomerellales</taxon>
        <taxon>Glomerellaceae</taxon>
        <taxon>Colletotrichum</taxon>
        <taxon>Colletotrichum gloeosporioides species complex</taxon>
    </lineage>
</organism>
<evidence type="ECO:0000313" key="3">
    <source>
        <dbReference type="EMBL" id="KAF0318041.1"/>
    </source>
</evidence>
<evidence type="ECO:0000256" key="1">
    <source>
        <dbReference type="SAM" id="MobiDB-lite"/>
    </source>
</evidence>
<protein>
    <submittedName>
        <fullName evidence="3">Uncharacterized protein</fullName>
    </submittedName>
</protein>